<accession>A0A2T0YQX9</accession>
<evidence type="ECO:0000313" key="4">
    <source>
        <dbReference type="EMBL" id="PRZ17824.1"/>
    </source>
</evidence>
<dbReference type="EMBL" id="PVTY01000004">
    <property type="protein sequence ID" value="PRZ17824.1"/>
    <property type="molecule type" value="Genomic_DNA"/>
</dbReference>
<proteinExistence type="predicted"/>
<evidence type="ECO:0000256" key="2">
    <source>
        <dbReference type="SAM" id="Phobius"/>
    </source>
</evidence>
<keyword evidence="2" id="KW-0472">Membrane</keyword>
<feature type="transmembrane region" description="Helical" evidence="2">
    <location>
        <begin position="356"/>
        <end position="376"/>
    </location>
</feature>
<organism evidence="4 5">
    <name type="scientific">Nesterenkonia sandarakina</name>
    <dbReference type="NCBI Taxonomy" id="272918"/>
    <lineage>
        <taxon>Bacteria</taxon>
        <taxon>Bacillati</taxon>
        <taxon>Actinomycetota</taxon>
        <taxon>Actinomycetes</taxon>
        <taxon>Micrococcales</taxon>
        <taxon>Micrococcaceae</taxon>
        <taxon>Nesterenkonia</taxon>
    </lineage>
</organism>
<protein>
    <submittedName>
        <fullName evidence="4">Putative membrane protein</fullName>
    </submittedName>
</protein>
<reference evidence="4 5" key="1">
    <citation type="submission" date="2018-03" db="EMBL/GenBank/DDBJ databases">
        <title>Comparative analysis of microorganisms from saline springs in Andes Mountain Range, Colombia.</title>
        <authorList>
            <person name="Rubin E."/>
        </authorList>
    </citation>
    <scope>NUCLEOTIDE SEQUENCE [LARGE SCALE GENOMIC DNA]</scope>
    <source>
        <strain evidence="4 5">CG 35</strain>
    </source>
</reference>
<feature type="compositionally biased region" description="Polar residues" evidence="1">
    <location>
        <begin position="9"/>
        <end position="20"/>
    </location>
</feature>
<feature type="transmembrane region" description="Helical" evidence="2">
    <location>
        <begin position="325"/>
        <end position="350"/>
    </location>
</feature>
<feature type="transmembrane region" description="Helical" evidence="2">
    <location>
        <begin position="27"/>
        <end position="47"/>
    </location>
</feature>
<feature type="transmembrane region" description="Helical" evidence="2">
    <location>
        <begin position="300"/>
        <end position="318"/>
    </location>
</feature>
<evidence type="ECO:0000259" key="3">
    <source>
        <dbReference type="Pfam" id="PF07786"/>
    </source>
</evidence>
<keyword evidence="2" id="KW-1133">Transmembrane helix</keyword>
<feature type="transmembrane region" description="Helical" evidence="2">
    <location>
        <begin position="122"/>
        <end position="140"/>
    </location>
</feature>
<feature type="domain" description="Heparan-alpha-glucosaminide N-acetyltransferase catalytic" evidence="3">
    <location>
        <begin position="26"/>
        <end position="240"/>
    </location>
</feature>
<name>A0A2T0YQX9_9MICC</name>
<sequence length="407" mass="42721">MKDTLKGDSATTAPHASAIQQKRRRRLIGVDAARGLALLSMMAIHILPSWTDDGEPTFVWTMFSGVSAALFALLAGVALAFMTGGARPPSGHALTASKAALAARAALIALIGLLVASVDPPAAIILVYYGAMFLLAIPLLRLPVRALVALAVGIAALGPVLIHLVGDALPDLDGYDPSFTTVVTDPIASASVVLFTGSFPVIPWMAYVCAGLAIGRLDLRATSTAIRLLITGTVVAVAAWLSSALLQGPLGGHHQLHVATPWSPVVIHDFLTWGPPPDLPTTTWWWQTVLAPYTSTPFEVLNALGTAVAVLGAMLLLARVAGRFLAPLAAIGSMTLTLYTVHLLLLASGFLAEAPWASFAFQASAAILFAMVWLHFRGAGPLERGITAVSRTVHNRVEERLRGGTPR</sequence>
<feature type="transmembrane region" description="Helical" evidence="2">
    <location>
        <begin position="226"/>
        <end position="246"/>
    </location>
</feature>
<feature type="region of interest" description="Disordered" evidence="1">
    <location>
        <begin position="1"/>
        <end position="20"/>
    </location>
</feature>
<feature type="transmembrane region" description="Helical" evidence="2">
    <location>
        <begin position="93"/>
        <end position="116"/>
    </location>
</feature>
<dbReference type="AlphaFoldDB" id="A0A2T0YQX9"/>
<dbReference type="Pfam" id="PF07786">
    <property type="entry name" value="HGSNAT_cat"/>
    <property type="match status" value="1"/>
</dbReference>
<feature type="transmembrane region" description="Helical" evidence="2">
    <location>
        <begin position="59"/>
        <end position="81"/>
    </location>
</feature>
<feature type="transmembrane region" description="Helical" evidence="2">
    <location>
        <begin position="147"/>
        <end position="166"/>
    </location>
</feature>
<evidence type="ECO:0000313" key="5">
    <source>
        <dbReference type="Proteomes" id="UP000238217"/>
    </source>
</evidence>
<keyword evidence="2" id="KW-0812">Transmembrane</keyword>
<dbReference type="RefSeq" id="WP_106122292.1">
    <property type="nucleotide sequence ID" value="NZ_PVTY01000004.1"/>
</dbReference>
<gene>
    <name evidence="4" type="ORF">BCL67_104177</name>
</gene>
<dbReference type="Proteomes" id="UP000238217">
    <property type="component" value="Unassembled WGS sequence"/>
</dbReference>
<feature type="transmembrane region" description="Helical" evidence="2">
    <location>
        <begin position="186"/>
        <end position="214"/>
    </location>
</feature>
<dbReference type="OrthoDB" id="4966979at2"/>
<keyword evidence="5" id="KW-1185">Reference proteome</keyword>
<evidence type="ECO:0000256" key="1">
    <source>
        <dbReference type="SAM" id="MobiDB-lite"/>
    </source>
</evidence>
<comment type="caution">
    <text evidence="4">The sequence shown here is derived from an EMBL/GenBank/DDBJ whole genome shotgun (WGS) entry which is preliminary data.</text>
</comment>
<dbReference type="InterPro" id="IPR012429">
    <property type="entry name" value="HGSNAT_cat"/>
</dbReference>